<feature type="signal peptide" evidence="1">
    <location>
        <begin position="1"/>
        <end position="19"/>
    </location>
</feature>
<evidence type="ECO:0000313" key="3">
    <source>
        <dbReference type="Proteomes" id="UP000077469"/>
    </source>
</evidence>
<gene>
    <name evidence="2" type="ORF">AJ81_06090</name>
</gene>
<dbReference type="EMBL" id="CP007141">
    <property type="protein sequence ID" value="AJC74777.1"/>
    <property type="molecule type" value="Genomic_DNA"/>
</dbReference>
<dbReference type="AlphaFoldDB" id="A0A0X1KTX4"/>
<dbReference type="OrthoDB" id="42903at2"/>
<feature type="chain" id="PRO_5006945807" evidence="1">
    <location>
        <begin position="20"/>
        <end position="353"/>
    </location>
</feature>
<protein>
    <submittedName>
        <fullName evidence="2">Uncharacterized protein</fullName>
    </submittedName>
</protein>
<dbReference type="PATRIC" id="fig|1123384.7.peg.1220"/>
<dbReference type="STRING" id="1123384.AJ81_06090"/>
<keyword evidence="3" id="KW-1185">Reference proteome</keyword>
<dbReference type="Proteomes" id="UP000077469">
    <property type="component" value="Chromosome"/>
</dbReference>
<evidence type="ECO:0000313" key="2">
    <source>
        <dbReference type="EMBL" id="AJC74777.1"/>
    </source>
</evidence>
<sequence>MKRTWLMCFVFLFSVLSFSQLKVPLTHVVPGGFTVSSIEILTNPEKFYGQSIINVGVRINFMRVIGQAATYSFDLKENETKLMSIRLIGLKLSETETNTLIYYGPTSAFPSNYQYGGFQIVGFYVTKADLDTGYKEIWGWRVSYPLACRNFSIIADLDMDPVYNQPTAGVHKGARVDWVSVQRVTAPMQSCEFVRKDQVSQQQTQQYFQVERILDVLVEPEPFELGQQLKIIVVADSKPQTNPWDQYLVYWINVKYQNGQTSSIPHSFGNFDPNSAIIVTSTPRGAGDVRYFVVNQAGSVSYVLPEAIKIPFNSSIVEVEIKVQLWAGLDVDRFSPHDFTKRWVAKIVFVPVR</sequence>
<organism evidence="2 3">
    <name type="scientific">Pseudothermotoga hypogea DSM 11164 = NBRC 106472</name>
    <dbReference type="NCBI Taxonomy" id="1123384"/>
    <lineage>
        <taxon>Bacteria</taxon>
        <taxon>Thermotogati</taxon>
        <taxon>Thermotogota</taxon>
        <taxon>Thermotogae</taxon>
        <taxon>Thermotogales</taxon>
        <taxon>Thermotogaceae</taxon>
        <taxon>Pseudothermotoga</taxon>
    </lineage>
</organism>
<dbReference type="PaxDb" id="1123384-AJ81_06090"/>
<proteinExistence type="predicted"/>
<dbReference type="RefSeq" id="WP_031505436.1">
    <property type="nucleotide sequence ID" value="NC_022795.1"/>
</dbReference>
<accession>A0A0X1KTX4</accession>
<dbReference type="KEGG" id="phy:AJ81_06090"/>
<reference evidence="2 3" key="1">
    <citation type="submission" date="2014-01" db="EMBL/GenBank/DDBJ databases">
        <title>Genome sequencing of Thermotog hypogea.</title>
        <authorList>
            <person name="Zhang X."/>
            <person name="Alvare G."/>
            <person name="Fristensky B."/>
            <person name="Chen L."/>
            <person name="Suen T."/>
            <person name="Chen Q."/>
            <person name="Ma K."/>
        </authorList>
    </citation>
    <scope>NUCLEOTIDE SEQUENCE [LARGE SCALE GENOMIC DNA]</scope>
    <source>
        <strain evidence="2 3">DSM 11164</strain>
    </source>
</reference>
<name>A0A0X1KTX4_9THEM</name>
<keyword evidence="1" id="KW-0732">Signal</keyword>
<evidence type="ECO:0000256" key="1">
    <source>
        <dbReference type="SAM" id="SignalP"/>
    </source>
</evidence>